<evidence type="ECO:0000256" key="4">
    <source>
        <dbReference type="ARBA" id="ARBA00022801"/>
    </source>
</evidence>
<keyword evidence="4" id="KW-0378">Hydrolase</keyword>
<dbReference type="PANTHER" id="PTHR30255">
    <property type="entry name" value="SINGLE-STRANDED-DNA-SPECIFIC EXONUCLEASE RECJ"/>
    <property type="match status" value="1"/>
</dbReference>
<evidence type="ECO:0000256" key="1">
    <source>
        <dbReference type="ARBA" id="ARBA00005915"/>
    </source>
</evidence>
<comment type="similarity">
    <text evidence="1">Belongs to the RecJ family.</text>
</comment>
<sequence>MFADSLAPAQSEFALGVAASFAGRPWRFRVADDRAALAMAQATGLDPVTCRVLIGRGVDLDNVDRFLDPVLKTDMPDPSVLRDLEAAAERLAEAIEADIPVAVFGDYDVDGATSSAVLMRYFAALGRSLFLYVPDRQKEGYGPNTQALEMLVRQGVKLVVAVDCGTLAFQPFAAARAAGLEVIVADHHQAEPLLPEVRALVNPNRLDDSSGLGQLAAVGVTFMLVVGLNRALRRRGFFEREARPAPDLMALLDLVALGTVADVVPLKGLNRTFVTQGLKVMAGRRNTGLAALMDVARIDTVPTAYHCGYLLGPRVNAGGRVGQADLGARLLATDDPELAASIAARLDALNRERQQIEKEVEAAAIEAVEARLARANGPGPLVMAAGEGWHPGVIGIVASRLKERYHRPSFVLSILDNGKAKGSGRSIPGIDLGAAVSAARAVGLVEEGGGHAMAAGITIDIARLEELEHFWAGRMDGAVEQALAADGLKLDAAIGIAGINADLVRRLAQVAPFGQGNPEPRFAVPTVRVAHAAVMGKGHLRLRLSDAGGRSADAVAFRSGDGAVVDALDAAFRTGEALHVVGHVRAETWQGRERIRLFIEDAAPAGRG</sequence>
<feature type="coiled-coil region" evidence="6">
    <location>
        <begin position="339"/>
        <end position="373"/>
    </location>
</feature>
<dbReference type="GO" id="GO:0003676">
    <property type="term" value="F:nucleic acid binding"/>
    <property type="evidence" value="ECO:0007669"/>
    <property type="project" value="InterPro"/>
</dbReference>
<keyword evidence="5 10" id="KW-0269">Exonuclease</keyword>
<dbReference type="OrthoDB" id="9809852at2"/>
<feature type="domain" description="DHHA1" evidence="8">
    <location>
        <begin position="382"/>
        <end position="467"/>
    </location>
</feature>
<keyword evidence="11" id="KW-1185">Reference proteome</keyword>
<dbReference type="GO" id="GO:0008409">
    <property type="term" value="F:5'-3' exonuclease activity"/>
    <property type="evidence" value="ECO:0007669"/>
    <property type="project" value="InterPro"/>
</dbReference>
<dbReference type="Proteomes" id="UP000245461">
    <property type="component" value="Unassembled WGS sequence"/>
</dbReference>
<dbReference type="Pfam" id="PF01368">
    <property type="entry name" value="DHH"/>
    <property type="match status" value="1"/>
</dbReference>
<dbReference type="RefSeq" id="WP_109902573.1">
    <property type="nucleotide sequence ID" value="NZ_QGLE01000001.1"/>
</dbReference>
<dbReference type="EMBL" id="QGLE01000001">
    <property type="protein sequence ID" value="PWR26012.1"/>
    <property type="molecule type" value="Genomic_DNA"/>
</dbReference>
<feature type="domain" description="DDH" evidence="7">
    <location>
        <begin position="101"/>
        <end position="259"/>
    </location>
</feature>
<evidence type="ECO:0000256" key="5">
    <source>
        <dbReference type="ARBA" id="ARBA00022839"/>
    </source>
</evidence>
<accession>A0A317EHC4</accession>
<evidence type="ECO:0000313" key="10">
    <source>
        <dbReference type="EMBL" id="PWR26012.1"/>
    </source>
</evidence>
<dbReference type="NCBIfam" id="TIGR00644">
    <property type="entry name" value="recJ"/>
    <property type="match status" value="1"/>
</dbReference>
<dbReference type="Pfam" id="PF17768">
    <property type="entry name" value="RecJ_OB"/>
    <property type="match status" value="1"/>
</dbReference>
<protein>
    <recommendedName>
        <fullName evidence="2">Single-stranded-DNA-specific exonuclease RecJ</fullName>
    </recommendedName>
</protein>
<evidence type="ECO:0000259" key="9">
    <source>
        <dbReference type="Pfam" id="PF17768"/>
    </source>
</evidence>
<dbReference type="PANTHER" id="PTHR30255:SF2">
    <property type="entry name" value="SINGLE-STRANDED-DNA-SPECIFIC EXONUCLEASE RECJ"/>
    <property type="match status" value="1"/>
</dbReference>
<proteinExistence type="inferred from homology"/>
<dbReference type="GO" id="GO:0006310">
    <property type="term" value="P:DNA recombination"/>
    <property type="evidence" value="ECO:0007669"/>
    <property type="project" value="InterPro"/>
</dbReference>
<feature type="domain" description="RecJ OB" evidence="9">
    <location>
        <begin position="490"/>
        <end position="601"/>
    </location>
</feature>
<dbReference type="Gene3D" id="3.90.1640.30">
    <property type="match status" value="1"/>
</dbReference>
<dbReference type="SUPFAM" id="SSF64182">
    <property type="entry name" value="DHH phosphoesterases"/>
    <property type="match status" value="1"/>
</dbReference>
<evidence type="ECO:0000259" key="7">
    <source>
        <dbReference type="Pfam" id="PF01368"/>
    </source>
</evidence>
<dbReference type="InterPro" id="IPR038763">
    <property type="entry name" value="DHH_sf"/>
</dbReference>
<dbReference type="InterPro" id="IPR041122">
    <property type="entry name" value="RecJ_OB"/>
</dbReference>
<evidence type="ECO:0000256" key="6">
    <source>
        <dbReference type="SAM" id="Coils"/>
    </source>
</evidence>
<dbReference type="InterPro" id="IPR004610">
    <property type="entry name" value="RecJ"/>
</dbReference>
<reference evidence="10 11" key="1">
    <citation type="submission" date="2018-05" db="EMBL/GenBank/DDBJ databases">
        <title>Zavarzinia sp. HR-AS.</title>
        <authorList>
            <person name="Lee Y."/>
            <person name="Jeon C.O."/>
        </authorList>
    </citation>
    <scope>NUCLEOTIDE SEQUENCE [LARGE SCALE GENOMIC DNA]</scope>
    <source>
        <strain evidence="10 11">HR-AS</strain>
    </source>
</reference>
<dbReference type="Gene3D" id="3.10.310.30">
    <property type="match status" value="1"/>
</dbReference>
<organism evidence="10 11">
    <name type="scientific">Zavarzinia aquatilis</name>
    <dbReference type="NCBI Taxonomy" id="2211142"/>
    <lineage>
        <taxon>Bacteria</taxon>
        <taxon>Pseudomonadati</taxon>
        <taxon>Pseudomonadota</taxon>
        <taxon>Alphaproteobacteria</taxon>
        <taxon>Rhodospirillales</taxon>
        <taxon>Zavarziniaceae</taxon>
        <taxon>Zavarzinia</taxon>
    </lineage>
</organism>
<dbReference type="InterPro" id="IPR003156">
    <property type="entry name" value="DHHA1_dom"/>
</dbReference>
<evidence type="ECO:0000256" key="2">
    <source>
        <dbReference type="ARBA" id="ARBA00019841"/>
    </source>
</evidence>
<evidence type="ECO:0000256" key="3">
    <source>
        <dbReference type="ARBA" id="ARBA00022722"/>
    </source>
</evidence>
<keyword evidence="6" id="KW-0175">Coiled coil</keyword>
<comment type="caution">
    <text evidence="10">The sequence shown here is derived from an EMBL/GenBank/DDBJ whole genome shotgun (WGS) entry which is preliminary data.</text>
</comment>
<dbReference type="Pfam" id="PF02272">
    <property type="entry name" value="DHHA1"/>
    <property type="match status" value="1"/>
</dbReference>
<evidence type="ECO:0000313" key="11">
    <source>
        <dbReference type="Proteomes" id="UP000245461"/>
    </source>
</evidence>
<evidence type="ECO:0000259" key="8">
    <source>
        <dbReference type="Pfam" id="PF02272"/>
    </source>
</evidence>
<keyword evidence="3" id="KW-0540">Nuclease</keyword>
<dbReference type="InterPro" id="IPR051673">
    <property type="entry name" value="SSDNA_exonuclease_RecJ"/>
</dbReference>
<dbReference type="GO" id="GO:0006281">
    <property type="term" value="P:DNA repair"/>
    <property type="evidence" value="ECO:0007669"/>
    <property type="project" value="InterPro"/>
</dbReference>
<dbReference type="InterPro" id="IPR001667">
    <property type="entry name" value="DDH_dom"/>
</dbReference>
<dbReference type="AlphaFoldDB" id="A0A317EHC4"/>
<name>A0A317EHC4_9PROT</name>
<gene>
    <name evidence="10" type="primary">recJ</name>
    <name evidence="10" type="ORF">DKG74_00370</name>
</gene>